<name>A0A7G1KMF2_9NOCA</name>
<evidence type="ECO:0000313" key="1">
    <source>
        <dbReference type="EMBL" id="BCK54494.1"/>
    </source>
</evidence>
<accession>A0A7G1KMF2</accession>
<proteinExistence type="predicted"/>
<evidence type="ECO:0000313" key="2">
    <source>
        <dbReference type="Proteomes" id="UP000516173"/>
    </source>
</evidence>
<reference evidence="1 2" key="1">
    <citation type="submission" date="2020-08" db="EMBL/GenBank/DDBJ databases">
        <title>Genome Sequencing of Nocardia wallacei strain FMUON74 and assembly.</title>
        <authorList>
            <person name="Toyokawa M."/>
            <person name="Uesaka K."/>
        </authorList>
    </citation>
    <scope>NUCLEOTIDE SEQUENCE [LARGE SCALE GENOMIC DNA]</scope>
    <source>
        <strain evidence="1 2">FMUON74</strain>
    </source>
</reference>
<dbReference type="Proteomes" id="UP000516173">
    <property type="component" value="Chromosome"/>
</dbReference>
<protein>
    <submittedName>
        <fullName evidence="1">Uncharacterized protein</fullName>
    </submittedName>
</protein>
<dbReference type="AlphaFoldDB" id="A0A7G1KMF2"/>
<gene>
    <name evidence="1" type="ORF">NWFMUON74_22660</name>
</gene>
<dbReference type="KEGG" id="nwl:NWFMUON74_22660"/>
<keyword evidence="2" id="KW-1185">Reference proteome</keyword>
<organism evidence="1 2">
    <name type="scientific">Nocardia wallacei</name>
    <dbReference type="NCBI Taxonomy" id="480035"/>
    <lineage>
        <taxon>Bacteria</taxon>
        <taxon>Bacillati</taxon>
        <taxon>Actinomycetota</taxon>
        <taxon>Actinomycetes</taxon>
        <taxon>Mycobacteriales</taxon>
        <taxon>Nocardiaceae</taxon>
        <taxon>Nocardia</taxon>
    </lineage>
</organism>
<sequence>MKRECADSCRSGSPAVADRAYTHGARPNALREKVTQVARAASRQATRSSGVPVVVYPAA</sequence>
<dbReference type="EMBL" id="AP023396">
    <property type="protein sequence ID" value="BCK54494.1"/>
    <property type="molecule type" value="Genomic_DNA"/>
</dbReference>